<dbReference type="GO" id="GO:0005634">
    <property type="term" value="C:nucleus"/>
    <property type="evidence" value="ECO:0007669"/>
    <property type="project" value="UniProtKB-SubCell"/>
</dbReference>
<keyword evidence="2" id="KW-0539">Nucleus</keyword>
<evidence type="ECO:0000256" key="1">
    <source>
        <dbReference type="ARBA" id="ARBA00004123"/>
    </source>
</evidence>
<feature type="region of interest" description="Disordered" evidence="3">
    <location>
        <begin position="515"/>
        <end position="566"/>
    </location>
</feature>
<feature type="compositionally biased region" description="Acidic residues" evidence="3">
    <location>
        <begin position="96"/>
        <end position="175"/>
    </location>
</feature>
<protein>
    <submittedName>
        <fullName evidence="5">Uncharacterized protein</fullName>
    </submittedName>
</protein>
<dbReference type="PROSITE" id="PS51542">
    <property type="entry name" value="FYRN"/>
    <property type="match status" value="1"/>
</dbReference>
<dbReference type="InterPro" id="IPR003889">
    <property type="entry name" value="FYrich_C"/>
</dbReference>
<dbReference type="PANTHER" id="PTHR22715:SF0">
    <property type="entry name" value="TRANSFORMING GROWTH FACTOR BETA REGULATOR 1"/>
    <property type="match status" value="1"/>
</dbReference>
<comment type="caution">
    <text evidence="5">The sequence shown here is derived from an EMBL/GenBank/DDBJ whole genome shotgun (WGS) entry which is preliminary data.</text>
</comment>
<dbReference type="PANTHER" id="PTHR22715">
    <property type="entry name" value="TRANSFORMING GROWTH FACTOR BETA REGULATED GENE 1"/>
    <property type="match status" value="1"/>
</dbReference>
<dbReference type="AlphaFoldDB" id="A0A830HKM9"/>
<organism evidence="5 6">
    <name type="scientific">Pycnococcus provasolii</name>
    <dbReference type="NCBI Taxonomy" id="41880"/>
    <lineage>
        <taxon>Eukaryota</taxon>
        <taxon>Viridiplantae</taxon>
        <taxon>Chlorophyta</taxon>
        <taxon>Pseudoscourfieldiophyceae</taxon>
        <taxon>Pseudoscourfieldiales</taxon>
        <taxon>Pycnococcaceae</taxon>
        <taxon>Pycnococcus</taxon>
    </lineage>
</organism>
<dbReference type="Proteomes" id="UP000660262">
    <property type="component" value="Unassembled WGS sequence"/>
</dbReference>
<evidence type="ECO:0000313" key="6">
    <source>
        <dbReference type="Proteomes" id="UP000660262"/>
    </source>
</evidence>
<dbReference type="OrthoDB" id="285793at2759"/>
<evidence type="ECO:0000256" key="2">
    <source>
        <dbReference type="ARBA" id="ARBA00023242"/>
    </source>
</evidence>
<feature type="compositionally biased region" description="Low complexity" evidence="3">
    <location>
        <begin position="1134"/>
        <end position="1145"/>
    </location>
</feature>
<dbReference type="InterPro" id="IPR003888">
    <property type="entry name" value="FYrich_N"/>
</dbReference>
<gene>
    <name evidence="5" type="ORF">PPROV_000644600</name>
</gene>
<feature type="chain" id="PRO_5032945531" evidence="4">
    <location>
        <begin position="20"/>
        <end position="1185"/>
    </location>
</feature>
<dbReference type="Pfam" id="PF05965">
    <property type="entry name" value="FYRC"/>
    <property type="match status" value="1"/>
</dbReference>
<dbReference type="GO" id="GO:0051726">
    <property type="term" value="P:regulation of cell cycle"/>
    <property type="evidence" value="ECO:0007669"/>
    <property type="project" value="TreeGrafter"/>
</dbReference>
<accession>A0A830HKM9</accession>
<feature type="compositionally biased region" description="Pro residues" evidence="3">
    <location>
        <begin position="1158"/>
        <end position="1185"/>
    </location>
</feature>
<dbReference type="GO" id="GO:0140993">
    <property type="term" value="F:histone modifying activity"/>
    <property type="evidence" value="ECO:0007669"/>
    <property type="project" value="UniProtKB-ARBA"/>
</dbReference>
<evidence type="ECO:0000313" key="5">
    <source>
        <dbReference type="EMBL" id="GHP07704.1"/>
    </source>
</evidence>
<reference evidence="5" key="1">
    <citation type="submission" date="2020-10" db="EMBL/GenBank/DDBJ databases">
        <title>Unveiling of a novel bifunctional photoreceptor, Dualchrome1, isolated from a cosmopolitan green alga.</title>
        <authorList>
            <person name="Suzuki S."/>
            <person name="Kawachi M."/>
        </authorList>
    </citation>
    <scope>NUCLEOTIDE SEQUENCE</scope>
    <source>
        <strain evidence="5">NIES 2893</strain>
    </source>
</reference>
<feature type="compositionally biased region" description="Basic and acidic residues" evidence="3">
    <location>
        <begin position="618"/>
        <end position="634"/>
    </location>
</feature>
<keyword evidence="4" id="KW-0732">Signal</keyword>
<evidence type="ECO:0000256" key="3">
    <source>
        <dbReference type="SAM" id="MobiDB-lite"/>
    </source>
</evidence>
<proteinExistence type="predicted"/>
<dbReference type="Gene3D" id="1.10.10.60">
    <property type="entry name" value="Homeodomain-like"/>
    <property type="match status" value="1"/>
</dbReference>
<dbReference type="SMART" id="SM00542">
    <property type="entry name" value="FYRC"/>
    <property type="match status" value="1"/>
</dbReference>
<name>A0A830HKM9_9CHLO</name>
<dbReference type="EMBL" id="BNJQ01000017">
    <property type="protein sequence ID" value="GHP07704.1"/>
    <property type="molecule type" value="Genomic_DNA"/>
</dbReference>
<sequence>MGKVRVILGVLLLDVLVEALKQGKPDTMPTAVHAALWAWFEAPAHDDVLHGVSKTQALLQALRAELGEEAKAFAAFCDDLGGDTLQPVMMMEVEENLEEDLEEDLKEEEEDLNEDLKEEEEDLNEDADDDDDDDDDDVNEEEEEDLEEEEGEEGEEDDDDDDDVDDDGEETEEEELQKPKSPTPKKTIQNARWRNSVAGSTAARRGLLSRVVGETLVVKSKVPPSPLRDPEDAAMNAAAEACPELAEMERNAALMHDELRASCQSMQLAIAVSQRRWKLDALGYDPTVRNVNTTADLPRRRLPWNATEKEWLRRALLLFGLERWDALRAALTRGSNKPTRHALGDVADCAWDIVRSAATYASDPKERAYLERRVREGPPQSSDCRARFGVWDKADRLAGVWARRLILLDELHEVVAYLCDPRMVDYRGAVLSALRAIEKSNPPAKWWTRDADVALLMGVHKHGYAYYDRVRTDPEFQSAFGGLRVPCAAMSNIKSDAAAGGADADADVDVDADADADTVGGEEDDGGDGEGEPNAGAEEDDAGDGAAKKKRVRTTPGSEEWPVPDTVTRRLKRLLDHAQRASAKMRKGKIAGVTLSLLAGTDPRKGPQVPPPPPPGSEKPDGRTRVARAAREDNAPSPPKVPPTAHEKLRLARALIERGVPRTDQGAPDYDALNAAVGGNLKGGAGAAELAHRALLIDADEASKAEAAAAGTLDALDDATLKSLEEKGDGDIPKMSVRLGTEMVERIRFFDGVRGGVAALDSAGGGDPFWNMLTRDPDFTKDAFTSWLNGGGDRRLCEELMEHGYPTLPGWRESVWADRSARTTGLGAMFQAQAGGESAPDAPVPGTFPSEQWLVDRSKMLSKRLMQHAMLVAQESGSAAAAAAVAGGASLGSLLPPAPVKRKVSAASGGTGGASRASYPRAPKAPPAGGQEDGGGGGGGAKASGAAVNPNPIQWLRPPKRVKYAKKTDVDRGPDGKPVYPIRITDRVTIESLGEIVWDRDSFHNERHIFPVGYKSSREFASRVDPNGRTYYDSEILDGGDTPLFRVTPRDAPHLRVERESASGVWVAIANAVNAIRGGQRSKVTVSGTEMYGLSHPLVSILIQELPGVERLRKFKPQISFASQELPTGFWRGSAASQQAAAPGDGAAGAGGEGGEGDPPPPPPSMGAPPPPPVMGGPPPPPPSA</sequence>
<comment type="subcellular location">
    <subcellularLocation>
        <location evidence="1">Nucleus</location>
    </subcellularLocation>
</comment>
<feature type="compositionally biased region" description="Pro residues" evidence="3">
    <location>
        <begin position="608"/>
        <end position="617"/>
    </location>
</feature>
<feature type="compositionally biased region" description="Polar residues" evidence="3">
    <location>
        <begin position="184"/>
        <end position="199"/>
    </location>
</feature>
<feature type="compositionally biased region" description="Acidic residues" evidence="3">
    <location>
        <begin position="515"/>
        <end position="543"/>
    </location>
</feature>
<feature type="signal peptide" evidence="4">
    <location>
        <begin position="1"/>
        <end position="19"/>
    </location>
</feature>
<evidence type="ECO:0000256" key="4">
    <source>
        <dbReference type="SAM" id="SignalP"/>
    </source>
</evidence>
<feature type="compositionally biased region" description="Gly residues" evidence="3">
    <location>
        <begin position="931"/>
        <end position="942"/>
    </location>
</feature>
<feature type="region of interest" description="Disordered" evidence="3">
    <location>
        <begin position="903"/>
        <end position="958"/>
    </location>
</feature>
<dbReference type="PROSITE" id="PS51543">
    <property type="entry name" value="FYRC"/>
    <property type="match status" value="1"/>
</dbReference>
<keyword evidence="6" id="KW-1185">Reference proteome</keyword>
<dbReference type="Gene3D" id="3.30.160.360">
    <property type="match status" value="1"/>
</dbReference>
<feature type="region of interest" description="Disordered" evidence="3">
    <location>
        <begin position="1134"/>
        <end position="1185"/>
    </location>
</feature>
<feature type="region of interest" description="Disordered" evidence="3">
    <location>
        <begin position="96"/>
        <end position="199"/>
    </location>
</feature>
<feature type="region of interest" description="Disordered" evidence="3">
    <location>
        <begin position="598"/>
        <end position="645"/>
    </location>
</feature>
<dbReference type="SMART" id="SM00541">
    <property type="entry name" value="FYRN"/>
    <property type="match status" value="1"/>
</dbReference>
<dbReference type="InterPro" id="IPR040092">
    <property type="entry name" value="TBRG1"/>
</dbReference>
<dbReference type="Pfam" id="PF05964">
    <property type="entry name" value="FYRN"/>
    <property type="match status" value="1"/>
</dbReference>